<sequence length="57" mass="7350">MLRENRRWQLFEWMPYAYCHPHTQCVFDDFWRRLLYIIKRHNIDFDALCNKVLVKYR</sequence>
<dbReference type="Proteomes" id="UP000036681">
    <property type="component" value="Unplaced"/>
</dbReference>
<dbReference type="WBParaSite" id="ALUE_0001318701-mRNA-1">
    <property type="protein sequence ID" value="ALUE_0001318701-mRNA-1"/>
    <property type="gene ID" value="ALUE_0001318701"/>
</dbReference>
<dbReference type="AlphaFoldDB" id="A0A0M3I7K7"/>
<name>A0A0M3I7K7_ASCLU</name>
<protein>
    <submittedName>
        <fullName evidence="2">Uncharacterized protein</fullName>
    </submittedName>
</protein>
<organism evidence="1 2">
    <name type="scientific">Ascaris lumbricoides</name>
    <name type="common">Giant roundworm</name>
    <dbReference type="NCBI Taxonomy" id="6252"/>
    <lineage>
        <taxon>Eukaryota</taxon>
        <taxon>Metazoa</taxon>
        <taxon>Ecdysozoa</taxon>
        <taxon>Nematoda</taxon>
        <taxon>Chromadorea</taxon>
        <taxon>Rhabditida</taxon>
        <taxon>Spirurina</taxon>
        <taxon>Ascaridomorpha</taxon>
        <taxon>Ascaridoidea</taxon>
        <taxon>Ascarididae</taxon>
        <taxon>Ascaris</taxon>
    </lineage>
</organism>
<keyword evidence="1" id="KW-1185">Reference proteome</keyword>
<evidence type="ECO:0000313" key="1">
    <source>
        <dbReference type="Proteomes" id="UP000036681"/>
    </source>
</evidence>
<reference evidence="2" key="1">
    <citation type="submission" date="2017-02" db="UniProtKB">
        <authorList>
            <consortium name="WormBaseParasite"/>
        </authorList>
    </citation>
    <scope>IDENTIFICATION</scope>
</reference>
<evidence type="ECO:0000313" key="2">
    <source>
        <dbReference type="WBParaSite" id="ALUE_0001318701-mRNA-1"/>
    </source>
</evidence>
<accession>A0A0M3I7K7</accession>
<proteinExistence type="predicted"/>